<dbReference type="Gene3D" id="1.10.357.10">
    <property type="entry name" value="Tetracycline Repressor, domain 2"/>
    <property type="match status" value="1"/>
</dbReference>
<evidence type="ECO:0000313" key="6">
    <source>
        <dbReference type="EMBL" id="MBB3046894.1"/>
    </source>
</evidence>
<evidence type="ECO:0000313" key="7">
    <source>
        <dbReference type="Proteomes" id="UP000537130"/>
    </source>
</evidence>
<dbReference type="PANTHER" id="PTHR30055:SF234">
    <property type="entry name" value="HTH-TYPE TRANSCRIPTIONAL REGULATOR BETI"/>
    <property type="match status" value="1"/>
</dbReference>
<dbReference type="Proteomes" id="UP000537130">
    <property type="component" value="Unassembled WGS sequence"/>
</dbReference>
<dbReference type="InterPro" id="IPR001647">
    <property type="entry name" value="HTH_TetR"/>
</dbReference>
<dbReference type="InterPro" id="IPR050109">
    <property type="entry name" value="HTH-type_TetR-like_transc_reg"/>
</dbReference>
<evidence type="ECO:0000259" key="5">
    <source>
        <dbReference type="PROSITE" id="PS50977"/>
    </source>
</evidence>
<evidence type="ECO:0000256" key="4">
    <source>
        <dbReference type="PROSITE-ProRule" id="PRU00335"/>
    </source>
</evidence>
<dbReference type="GO" id="GO:0003700">
    <property type="term" value="F:DNA-binding transcription factor activity"/>
    <property type="evidence" value="ECO:0007669"/>
    <property type="project" value="TreeGrafter"/>
</dbReference>
<proteinExistence type="predicted"/>
<reference evidence="6 7" key="1">
    <citation type="submission" date="2020-08" db="EMBL/GenBank/DDBJ databases">
        <title>Genomic Encyclopedia of Type Strains, Phase III (KMG-III): the genomes of soil and plant-associated and newly described type strains.</title>
        <authorList>
            <person name="Whitman W."/>
        </authorList>
    </citation>
    <scope>NUCLEOTIDE SEQUENCE [LARGE SCALE GENOMIC DNA]</scope>
    <source>
        <strain evidence="6 7">CECT 8654</strain>
    </source>
</reference>
<comment type="caution">
    <text evidence="4">Lacks conserved residue(s) required for the propagation of feature annotation.</text>
</comment>
<dbReference type="Pfam" id="PF00440">
    <property type="entry name" value="TetR_N"/>
    <property type="match status" value="1"/>
</dbReference>
<dbReference type="SUPFAM" id="SSF46689">
    <property type="entry name" value="Homeodomain-like"/>
    <property type="match status" value="1"/>
</dbReference>
<keyword evidence="7" id="KW-1185">Reference proteome</keyword>
<keyword evidence="3" id="KW-0804">Transcription</keyword>
<accession>A0A7W4Z4W2</accession>
<evidence type="ECO:0000256" key="2">
    <source>
        <dbReference type="ARBA" id="ARBA00023125"/>
    </source>
</evidence>
<keyword evidence="2 4" id="KW-0238">DNA-binding</keyword>
<gene>
    <name evidence="6" type="ORF">FHR99_001130</name>
</gene>
<dbReference type="InterPro" id="IPR009057">
    <property type="entry name" value="Homeodomain-like_sf"/>
</dbReference>
<dbReference type="EMBL" id="JACHWY010000001">
    <property type="protein sequence ID" value="MBB3046894.1"/>
    <property type="molecule type" value="Genomic_DNA"/>
</dbReference>
<comment type="caution">
    <text evidence="6">The sequence shown here is derived from an EMBL/GenBank/DDBJ whole genome shotgun (WGS) entry which is preliminary data.</text>
</comment>
<organism evidence="6 7">
    <name type="scientific">Litorivivens lipolytica</name>
    <dbReference type="NCBI Taxonomy" id="1524264"/>
    <lineage>
        <taxon>Bacteria</taxon>
        <taxon>Pseudomonadati</taxon>
        <taxon>Pseudomonadota</taxon>
        <taxon>Gammaproteobacteria</taxon>
        <taxon>Litorivivens</taxon>
    </lineage>
</organism>
<dbReference type="PROSITE" id="PS50977">
    <property type="entry name" value="HTH_TETR_2"/>
    <property type="match status" value="1"/>
</dbReference>
<protein>
    <submittedName>
        <fullName evidence="6">AcrR family transcriptional regulator</fullName>
    </submittedName>
</protein>
<name>A0A7W4Z4W2_9GAMM</name>
<evidence type="ECO:0000256" key="3">
    <source>
        <dbReference type="ARBA" id="ARBA00023163"/>
    </source>
</evidence>
<sequence>MNDITPEGTRERLILTAEQLFASKGIESVSLREIARTAGQKNVAAMQYHFGDREGLFSAILEYRMRNIDAFRTQLLQACDEAGEGEQLPALLRCLVVPFVEHIRQAGLDSHYIEYLARLQVSYPEFLAEASLTRPWQASVKAISQRIHHLIPGPESLRNQRQLMIGICMIHSVAAFERGLREGRYQLSELEAFTDNLIDALCGIVLPPQG</sequence>
<dbReference type="AlphaFoldDB" id="A0A7W4Z4W2"/>
<dbReference type="RefSeq" id="WP_183409550.1">
    <property type="nucleotide sequence ID" value="NZ_JACHWY010000001.1"/>
</dbReference>
<keyword evidence="1" id="KW-0805">Transcription regulation</keyword>
<evidence type="ECO:0000256" key="1">
    <source>
        <dbReference type="ARBA" id="ARBA00023015"/>
    </source>
</evidence>
<dbReference type="GO" id="GO:0000976">
    <property type="term" value="F:transcription cis-regulatory region binding"/>
    <property type="evidence" value="ECO:0007669"/>
    <property type="project" value="TreeGrafter"/>
</dbReference>
<feature type="domain" description="HTH tetR-type" evidence="5">
    <location>
        <begin position="7"/>
        <end position="68"/>
    </location>
</feature>
<dbReference type="PANTHER" id="PTHR30055">
    <property type="entry name" value="HTH-TYPE TRANSCRIPTIONAL REGULATOR RUTR"/>
    <property type="match status" value="1"/>
</dbReference>